<dbReference type="Gene3D" id="1.10.10.10">
    <property type="entry name" value="Winged helix-like DNA-binding domain superfamily/Winged helix DNA-binding domain"/>
    <property type="match status" value="1"/>
</dbReference>
<dbReference type="Proteomes" id="UP000783253">
    <property type="component" value="Unassembled WGS sequence"/>
</dbReference>
<evidence type="ECO:0000313" key="2">
    <source>
        <dbReference type="Proteomes" id="UP000783253"/>
    </source>
</evidence>
<proteinExistence type="predicted"/>
<dbReference type="InterPro" id="IPR036388">
    <property type="entry name" value="WH-like_DNA-bd_sf"/>
</dbReference>
<sequence>MGKPRTFTTLPVAMIADTDLTALDLRVAAVIALHDGMSAVKGKGGGCYAKNLTLAALARTDPTNFSKCLSRLISKGYVTREPQLMDKRRFTLRVQYPADDSWRVDQPSGETVDAETGEIVGEPAKPTHEIVGEADSKNGGSSRQTGRHYISLKEELDSVETEKLNSFETARLSDASFPPEDDEPVWRVADAIRQEKDAAKAEAIRWALDAHLPHNLEALPIGAQVSKLDTAFTAIGRDPNALHDKERAKYTHLLTDIFETFMGGDMDATAQQALRLSEDMAVY</sequence>
<organism evidence="1 2">
    <name type="scientific">Qipengyuania polymorpha</name>
    <dbReference type="NCBI Taxonomy" id="2867234"/>
    <lineage>
        <taxon>Bacteria</taxon>
        <taxon>Pseudomonadati</taxon>
        <taxon>Pseudomonadota</taxon>
        <taxon>Alphaproteobacteria</taxon>
        <taxon>Sphingomonadales</taxon>
        <taxon>Erythrobacteraceae</taxon>
        <taxon>Qipengyuania</taxon>
    </lineage>
</organism>
<dbReference type="InterPro" id="IPR036390">
    <property type="entry name" value="WH_DNA-bd_sf"/>
</dbReference>
<name>A0ABS7J0B5_9SPHN</name>
<gene>
    <name evidence="1" type="ORF">K3152_13495</name>
</gene>
<reference evidence="1 2" key="1">
    <citation type="submission" date="2021-08" db="EMBL/GenBank/DDBJ databases">
        <title>Comparative Genomics Analysis of the Genus Qipengyuania Reveals Extensive Genetic Diversity and Metabolic Versatility, Including the Description of Fifteen Novel Species.</title>
        <authorList>
            <person name="Liu Y."/>
        </authorList>
    </citation>
    <scope>NUCLEOTIDE SEQUENCE [LARGE SCALE GENOMIC DNA]</scope>
    <source>
        <strain evidence="1 2">1NDH17</strain>
    </source>
</reference>
<dbReference type="EMBL" id="JAIGNK010000005">
    <property type="protein sequence ID" value="MBX7459262.1"/>
    <property type="molecule type" value="Genomic_DNA"/>
</dbReference>
<evidence type="ECO:0000313" key="1">
    <source>
        <dbReference type="EMBL" id="MBX7459262.1"/>
    </source>
</evidence>
<dbReference type="RefSeq" id="WP_221574658.1">
    <property type="nucleotide sequence ID" value="NZ_JAIGNK010000005.1"/>
</dbReference>
<accession>A0ABS7J0B5</accession>
<keyword evidence="2" id="KW-1185">Reference proteome</keyword>
<dbReference type="SUPFAM" id="SSF46785">
    <property type="entry name" value="Winged helix' DNA-binding domain"/>
    <property type="match status" value="1"/>
</dbReference>
<comment type="caution">
    <text evidence="1">The sequence shown here is derived from an EMBL/GenBank/DDBJ whole genome shotgun (WGS) entry which is preliminary data.</text>
</comment>
<protein>
    <submittedName>
        <fullName evidence="1">MarR family transcriptional regulator</fullName>
    </submittedName>
</protein>